<dbReference type="Pfam" id="PF18144">
    <property type="entry name" value="SMODS"/>
    <property type="match status" value="1"/>
</dbReference>
<dbReference type="InterPro" id="IPR043519">
    <property type="entry name" value="NT_sf"/>
</dbReference>
<dbReference type="GO" id="GO:0051607">
    <property type="term" value="P:defense response to virus"/>
    <property type="evidence" value="ECO:0007669"/>
    <property type="project" value="UniProtKB-KW"/>
</dbReference>
<evidence type="ECO:0000313" key="2">
    <source>
        <dbReference type="EMBL" id="MPR31019.1"/>
    </source>
</evidence>
<comment type="caution">
    <text evidence="2">The sequence shown here is derived from an EMBL/GenBank/DDBJ whole genome shotgun (WGS) entry which is preliminary data.</text>
</comment>
<keyword evidence="1" id="KW-0051">Antiviral defense</keyword>
<protein>
    <submittedName>
        <fullName evidence="2">Nucleotidyltransferase</fullName>
    </submittedName>
</protein>
<keyword evidence="2" id="KW-0808">Transferase</keyword>
<sequence length="293" mass="33392">MGVSDEFYNFRNNYNIGSDLISSIGQRYRRITTRLNTDFWNTDSNSAHSLYVGSYGRDTAARGISDLDIGFQLPYAEYVKYNAYQGNGQSALLQAVKNSLLQTYHSSKVGGDGQVVVISFTDGITFEILPYFSNTDGSWTFADSNGGGTWRQCNPRAEMNAVQTRNTAVNGNLKALCRMMRVWKDHNSVPMTGALIDALAYQFIETWGWRDNSYGYHDYMARDFLKYLYDLDREKTYWRMPGSGSYVYKTGVFWLKSLADYNIAVEACNMQTDDKAAQRRAKWRTVFGTTFPL</sequence>
<dbReference type="CDD" id="cd05400">
    <property type="entry name" value="NT_2-5OAS_ClassI-CCAase"/>
    <property type="match status" value="1"/>
</dbReference>
<gene>
    <name evidence="2" type="ORF">FS320_40410</name>
</gene>
<name>A0A5N7MWZ2_9HYPH</name>
<evidence type="ECO:0000313" key="3">
    <source>
        <dbReference type="Proteomes" id="UP000403266"/>
    </source>
</evidence>
<evidence type="ECO:0000256" key="1">
    <source>
        <dbReference type="ARBA" id="ARBA00023118"/>
    </source>
</evidence>
<dbReference type="EMBL" id="VOSK01000514">
    <property type="protein sequence ID" value="MPR31019.1"/>
    <property type="molecule type" value="Genomic_DNA"/>
</dbReference>
<dbReference type="AlphaFoldDB" id="A0A5N7MWZ2"/>
<proteinExistence type="predicted"/>
<dbReference type="GO" id="GO:0016779">
    <property type="term" value="F:nucleotidyltransferase activity"/>
    <property type="evidence" value="ECO:0007669"/>
    <property type="project" value="InterPro"/>
</dbReference>
<organism evidence="2 3">
    <name type="scientific">Microvirga tunisiensis</name>
    <dbReference type="NCBI Taxonomy" id="2108360"/>
    <lineage>
        <taxon>Bacteria</taxon>
        <taxon>Pseudomonadati</taxon>
        <taxon>Pseudomonadota</taxon>
        <taxon>Alphaproteobacteria</taxon>
        <taxon>Hyphomicrobiales</taxon>
        <taxon>Methylobacteriaceae</taxon>
        <taxon>Microvirga</taxon>
    </lineage>
</organism>
<dbReference type="Proteomes" id="UP000403266">
    <property type="component" value="Unassembled WGS sequence"/>
</dbReference>
<dbReference type="SUPFAM" id="SSF81301">
    <property type="entry name" value="Nucleotidyltransferase"/>
    <property type="match status" value="1"/>
</dbReference>
<reference evidence="2 3" key="1">
    <citation type="journal article" date="2019" name="Syst. Appl. Microbiol.">
        <title>Microvirga tunisiensis sp. nov., a root nodule symbiotic bacterium isolated from Lupinus micranthus and L. luteus grown in Northern Tunisia.</title>
        <authorList>
            <person name="Msaddak A."/>
            <person name="Rejili M."/>
            <person name="Duran D."/>
            <person name="Mars M."/>
            <person name="Palacios J.M."/>
            <person name="Ruiz-Argueso T."/>
            <person name="Rey L."/>
            <person name="Imperial J."/>
        </authorList>
    </citation>
    <scope>NUCLEOTIDE SEQUENCE [LARGE SCALE GENOMIC DNA]</scope>
    <source>
        <strain evidence="2 3">Lmie10</strain>
    </source>
</reference>
<accession>A0A5N7MWZ2</accession>
<keyword evidence="3" id="KW-1185">Reference proteome</keyword>
<dbReference type="OrthoDB" id="2082416at2"/>
<dbReference type="RefSeq" id="WP_152718130.1">
    <property type="nucleotide sequence ID" value="NZ_VOSJ01000553.1"/>
</dbReference>
<dbReference type="InterPro" id="IPR006116">
    <property type="entry name" value="NT_2-5OAS_ClassI-CCAase"/>
</dbReference>